<comment type="caution">
    <text evidence="12">The sequence shown here is derived from an EMBL/GenBank/DDBJ whole genome shotgun (WGS) entry which is preliminary data.</text>
</comment>
<evidence type="ECO:0000256" key="1">
    <source>
        <dbReference type="ARBA" id="ARBA00002978"/>
    </source>
</evidence>
<dbReference type="EMBL" id="CALTRL010002147">
    <property type="protein sequence ID" value="CAH7674861.1"/>
    <property type="molecule type" value="Genomic_DNA"/>
</dbReference>
<keyword evidence="9 10" id="KW-0472">Membrane</keyword>
<feature type="transmembrane region" description="Helical" evidence="10">
    <location>
        <begin position="229"/>
        <end position="250"/>
    </location>
</feature>
<evidence type="ECO:0000256" key="3">
    <source>
        <dbReference type="ARBA" id="ARBA00008640"/>
    </source>
</evidence>
<feature type="transmembrane region" description="Helical" evidence="10">
    <location>
        <begin position="78"/>
        <end position="96"/>
    </location>
</feature>
<evidence type="ECO:0000313" key="13">
    <source>
        <dbReference type="Proteomes" id="UP001153365"/>
    </source>
</evidence>
<proteinExistence type="inferred from homology"/>
<evidence type="ECO:0000256" key="8">
    <source>
        <dbReference type="ARBA" id="ARBA00023034"/>
    </source>
</evidence>
<feature type="transmembrane region" description="Helical" evidence="10">
    <location>
        <begin position="36"/>
        <end position="58"/>
    </location>
</feature>
<dbReference type="InterPro" id="IPR032816">
    <property type="entry name" value="VTT_dom"/>
</dbReference>
<feature type="transmembrane region" description="Helical" evidence="10">
    <location>
        <begin position="149"/>
        <end position="171"/>
    </location>
</feature>
<evidence type="ECO:0000256" key="9">
    <source>
        <dbReference type="ARBA" id="ARBA00023136"/>
    </source>
</evidence>
<evidence type="ECO:0000256" key="2">
    <source>
        <dbReference type="ARBA" id="ARBA00004653"/>
    </source>
</evidence>
<evidence type="ECO:0000256" key="4">
    <source>
        <dbReference type="ARBA" id="ARBA00013533"/>
    </source>
</evidence>
<dbReference type="AlphaFoldDB" id="A0AAV0AZJ9"/>
<comment type="similarity">
    <text evidence="3">Belongs to the TVP38/TMEM64 family.</text>
</comment>
<organism evidence="12 13">
    <name type="scientific">Phakopsora pachyrhizi</name>
    <name type="common">Asian soybean rust disease fungus</name>
    <dbReference type="NCBI Taxonomy" id="170000"/>
    <lineage>
        <taxon>Eukaryota</taxon>
        <taxon>Fungi</taxon>
        <taxon>Dikarya</taxon>
        <taxon>Basidiomycota</taxon>
        <taxon>Pucciniomycotina</taxon>
        <taxon>Pucciniomycetes</taxon>
        <taxon>Pucciniales</taxon>
        <taxon>Phakopsoraceae</taxon>
        <taxon>Phakopsora</taxon>
    </lineage>
</organism>
<keyword evidence="8" id="KW-0333">Golgi apparatus</keyword>
<feature type="transmembrane region" description="Helical" evidence="10">
    <location>
        <begin position="101"/>
        <end position="124"/>
    </location>
</feature>
<comment type="function">
    <text evidence="1">Golgi membrane protein involved in vesicular trafficking and spindle migration.</text>
</comment>
<evidence type="ECO:0000256" key="6">
    <source>
        <dbReference type="ARBA" id="ARBA00022692"/>
    </source>
</evidence>
<sequence>KNTNTSKSSSLRNRSLNTAFGPISLDKFLRRDWIKYYILLIIIIISIAIVSVYHHQIIIALHPWAQSMRDLKVNNFEVGWLIPVLILFIISFPPLFGHEIVIILCGLVWGLWFGFAIASLGTLLGELGNYFAFKYACSHRAKRLEKKDMNFACMCTVVRQGGFWIAFLARLSAIPGHLVTPVFATTGMSLFVFTSAAILSMPKQLSGVYIGTLFTTDETDHPKPTGVKAVQYSVLALTFFVTVFAAVYIYRQMSKVRAEVERSWQEEGRGLEGRDTPESQQVLFNEFRIEEMKALDIPDRI</sequence>
<evidence type="ECO:0000256" key="10">
    <source>
        <dbReference type="SAM" id="Phobius"/>
    </source>
</evidence>
<dbReference type="PANTHER" id="PTHR47549:SF2">
    <property type="entry name" value="GOLGI APPARATUS MEMBRANE PROTEIN TVP38"/>
    <property type="match status" value="1"/>
</dbReference>
<dbReference type="Proteomes" id="UP001153365">
    <property type="component" value="Unassembled WGS sequence"/>
</dbReference>
<dbReference type="PANTHER" id="PTHR47549">
    <property type="entry name" value="GOLGI APPARATUS MEMBRANE PROTEIN TVP38-RELATED"/>
    <property type="match status" value="1"/>
</dbReference>
<protein>
    <recommendedName>
        <fullName evidence="4">Golgi apparatus membrane protein TVP38</fullName>
    </recommendedName>
    <alternativeName>
        <fullName evidence="5">Golgi apparatus membrane protein tvp38</fullName>
    </alternativeName>
</protein>
<feature type="non-terminal residue" evidence="12">
    <location>
        <position position="1"/>
    </location>
</feature>
<evidence type="ECO:0000256" key="5">
    <source>
        <dbReference type="ARBA" id="ARBA00020673"/>
    </source>
</evidence>
<dbReference type="Pfam" id="PF09335">
    <property type="entry name" value="VTT_dom"/>
    <property type="match status" value="1"/>
</dbReference>
<reference evidence="12" key="1">
    <citation type="submission" date="2022-06" db="EMBL/GenBank/DDBJ databases">
        <authorList>
            <consortium name="SYNGENTA / RWTH Aachen University"/>
        </authorList>
    </citation>
    <scope>NUCLEOTIDE SEQUENCE</scope>
</reference>
<keyword evidence="6 10" id="KW-0812">Transmembrane</keyword>
<keyword evidence="7 10" id="KW-1133">Transmembrane helix</keyword>
<feature type="domain" description="VTT" evidence="11">
    <location>
        <begin position="98"/>
        <end position="212"/>
    </location>
</feature>
<evidence type="ECO:0000313" key="12">
    <source>
        <dbReference type="EMBL" id="CAH7674861.1"/>
    </source>
</evidence>
<dbReference type="InterPro" id="IPR051076">
    <property type="entry name" value="Golgi_membrane_TVP38/TMEM64"/>
</dbReference>
<evidence type="ECO:0000256" key="7">
    <source>
        <dbReference type="ARBA" id="ARBA00022989"/>
    </source>
</evidence>
<gene>
    <name evidence="12" type="ORF">PPACK8108_LOCUS9792</name>
</gene>
<feature type="transmembrane region" description="Helical" evidence="10">
    <location>
        <begin position="178"/>
        <end position="199"/>
    </location>
</feature>
<name>A0AAV0AZJ9_PHAPC</name>
<dbReference type="GO" id="GO:0000139">
    <property type="term" value="C:Golgi membrane"/>
    <property type="evidence" value="ECO:0007669"/>
    <property type="project" value="UniProtKB-SubCell"/>
</dbReference>
<evidence type="ECO:0000259" key="11">
    <source>
        <dbReference type="Pfam" id="PF09335"/>
    </source>
</evidence>
<comment type="subcellular location">
    <subcellularLocation>
        <location evidence="2">Golgi apparatus membrane</location>
        <topology evidence="2">Multi-pass membrane protein</topology>
    </subcellularLocation>
</comment>
<keyword evidence="13" id="KW-1185">Reference proteome</keyword>
<accession>A0AAV0AZJ9</accession>